<dbReference type="PANTHER" id="PTHR30528:SF0">
    <property type="entry name" value="CYTOPLASMIC PROTEIN"/>
    <property type="match status" value="1"/>
</dbReference>
<dbReference type="InterPro" id="IPR009351">
    <property type="entry name" value="AlkZ-like"/>
</dbReference>
<reference evidence="1 2" key="1">
    <citation type="submission" date="2021-03" db="EMBL/GenBank/DDBJ databases">
        <title>Sequencing the genomes of 1000 actinobacteria strains.</title>
        <authorList>
            <person name="Klenk H.-P."/>
        </authorList>
    </citation>
    <scope>NUCLEOTIDE SEQUENCE [LARGE SCALE GENOMIC DNA]</scope>
    <source>
        <strain evidence="1 2">DSM 20168</strain>
    </source>
</reference>
<organism evidence="1 2">
    <name type="scientific">Glutamicibacter protophormiae</name>
    <name type="common">Brevibacterium protophormiae</name>
    <dbReference type="NCBI Taxonomy" id="37930"/>
    <lineage>
        <taxon>Bacteria</taxon>
        <taxon>Bacillati</taxon>
        <taxon>Actinomycetota</taxon>
        <taxon>Actinomycetes</taxon>
        <taxon>Micrococcales</taxon>
        <taxon>Micrococcaceae</taxon>
        <taxon>Glutamicibacter</taxon>
    </lineage>
</organism>
<evidence type="ECO:0000313" key="1">
    <source>
        <dbReference type="EMBL" id="MBP2400130.1"/>
    </source>
</evidence>
<accession>A0ABS4XUX3</accession>
<proteinExistence type="predicted"/>
<comment type="caution">
    <text evidence="1">The sequence shown here is derived from an EMBL/GenBank/DDBJ whole genome shotgun (WGS) entry which is preliminary data.</text>
</comment>
<name>A0ABS4XUX3_GLUPR</name>
<evidence type="ECO:0000313" key="2">
    <source>
        <dbReference type="Proteomes" id="UP001195422"/>
    </source>
</evidence>
<sequence length="353" mass="40191">MNSTLEAIAQLQIDSINVVRRAHYMPLFARLGAYDTGALDALVARRRGPMTEYWAHEASYVRSELVADLITWQRRGWVDRSDLFTGKHHELTESVLSYLAAHPGTTARELSTALDVQPVGEKQHWGWNWNDTKFVTEALFAQGRILALGRSSQFERRFALAEDVIDMPPRQDAQDREPALRRLVLRALRALGVGTSHCIAEYFRLPSTQVAALLRVLVDERLVEQVEVAGLAGSCYRLPGAVIPRSIEPDLRLLSPFDSMVFNRRRLERFFGFEYRVEIYVPQAKRRYGYYVFPMLHGEEFVGRVDLKADRRNGVLQAKAVHFEPGVSPEVSGALDRELGRMAQWLGLGRVER</sequence>
<protein>
    <submittedName>
        <fullName evidence="1">Uncharacterized protein YcaQ</fullName>
    </submittedName>
</protein>
<dbReference type="Pfam" id="PF06224">
    <property type="entry name" value="AlkZ-like"/>
    <property type="match status" value="1"/>
</dbReference>
<dbReference type="RefSeq" id="WP_188946656.1">
    <property type="nucleotide sequence ID" value="NZ_BMPH01000001.1"/>
</dbReference>
<dbReference type="Proteomes" id="UP001195422">
    <property type="component" value="Unassembled WGS sequence"/>
</dbReference>
<dbReference type="PANTHER" id="PTHR30528">
    <property type="entry name" value="CYTOPLASMIC PROTEIN"/>
    <property type="match status" value="1"/>
</dbReference>
<keyword evidence="2" id="KW-1185">Reference proteome</keyword>
<dbReference type="EMBL" id="JAGIOJ010000001">
    <property type="protein sequence ID" value="MBP2400130.1"/>
    <property type="molecule type" value="Genomic_DNA"/>
</dbReference>
<gene>
    <name evidence="1" type="ORF">JOF39_003211</name>
</gene>